<dbReference type="RefSeq" id="WP_088073771.1">
    <property type="nucleotide sequence ID" value="NZ_JAHQCR010000024.1"/>
</dbReference>
<proteinExistence type="predicted"/>
<keyword evidence="1" id="KW-0175">Coiled coil</keyword>
<evidence type="ECO:0000256" key="1">
    <source>
        <dbReference type="SAM" id="Coils"/>
    </source>
</evidence>
<organism evidence="3 4">
    <name type="scientific">Evansella alkalicola</name>
    <dbReference type="NCBI Taxonomy" id="745819"/>
    <lineage>
        <taxon>Bacteria</taxon>
        <taxon>Bacillati</taxon>
        <taxon>Bacillota</taxon>
        <taxon>Bacilli</taxon>
        <taxon>Bacillales</taxon>
        <taxon>Bacillaceae</taxon>
        <taxon>Evansella</taxon>
    </lineage>
</organism>
<comment type="caution">
    <text evidence="3">The sequence shown here is derived from an EMBL/GenBank/DDBJ whole genome shotgun (WGS) entry which is preliminary data.</text>
</comment>
<dbReference type="EMBL" id="JAHQCR010000024">
    <property type="protein sequence ID" value="MBU9720954.1"/>
    <property type="molecule type" value="Genomic_DNA"/>
</dbReference>
<feature type="coiled-coil region" evidence="1">
    <location>
        <begin position="37"/>
        <end position="71"/>
    </location>
</feature>
<keyword evidence="4" id="KW-1185">Reference proteome</keyword>
<gene>
    <name evidence="3" type="ORF">KS407_05755</name>
</gene>
<keyword evidence="2" id="KW-0732">Signal</keyword>
<name>A0ABS6JQX4_9BACI</name>
<evidence type="ECO:0000313" key="4">
    <source>
        <dbReference type="Proteomes" id="UP000790580"/>
    </source>
</evidence>
<evidence type="ECO:0000313" key="3">
    <source>
        <dbReference type="EMBL" id="MBU9720954.1"/>
    </source>
</evidence>
<dbReference type="Proteomes" id="UP000790580">
    <property type="component" value="Unassembled WGS sequence"/>
</dbReference>
<feature type="signal peptide" evidence="2">
    <location>
        <begin position="1"/>
        <end position="26"/>
    </location>
</feature>
<feature type="chain" id="PRO_5047330583" evidence="2">
    <location>
        <begin position="27"/>
        <end position="255"/>
    </location>
</feature>
<evidence type="ECO:0000256" key="2">
    <source>
        <dbReference type="SAM" id="SignalP"/>
    </source>
</evidence>
<sequence length="255" mass="29339">MLRKKMIISILTIVTVLFVLPACTTAEENGTDNDGDVATWETQIENLNEEIEQLRSQVSEKDEEIAVLNEQLQANANSDEEETRGEETVLDEEHLRERADDVVIALEYKNFESLANVVHPEKGVRFSPYAHIDTEQHLTFEAEEVMEFGNDEEKYTWGVQDGSGHEINLTPSEYYEQYIYIRDFSREASVININEIEAHGNLLINVEEVYPDADFVSYYVTPGEDELDWANLILAFEEFDGDWYLVGLAVDRWTI</sequence>
<reference evidence="3 4" key="1">
    <citation type="submission" date="2021-06" db="EMBL/GenBank/DDBJ databases">
        <title>Bacillus sp. RD4P76, an endophyte from a halophyte.</title>
        <authorList>
            <person name="Sun J.-Q."/>
        </authorList>
    </citation>
    <scope>NUCLEOTIDE SEQUENCE [LARGE SCALE GENOMIC DNA]</scope>
    <source>
        <strain evidence="3 4">JCM 17098</strain>
    </source>
</reference>
<protein>
    <submittedName>
        <fullName evidence="3">Coiled-coil domain-containing protein 30</fullName>
    </submittedName>
</protein>
<accession>A0ABS6JQX4</accession>